<dbReference type="Pfam" id="PF04480">
    <property type="entry name" value="DUF559"/>
    <property type="match status" value="1"/>
</dbReference>
<reference evidence="3 4" key="1">
    <citation type="submission" date="2016-10" db="EMBL/GenBank/DDBJ databases">
        <authorList>
            <person name="de Groot N.N."/>
        </authorList>
    </citation>
    <scope>NUCLEOTIDE SEQUENCE [LARGE SCALE GENOMIC DNA]</scope>
    <source>
        <strain evidence="3 4">NE2</strain>
    </source>
</reference>
<dbReference type="Proteomes" id="UP000198755">
    <property type="component" value="Unassembled WGS sequence"/>
</dbReference>
<dbReference type="InterPro" id="IPR007569">
    <property type="entry name" value="DUF559"/>
</dbReference>
<gene>
    <name evidence="3" type="ORF">SAMN05444581_10260</name>
</gene>
<dbReference type="EMBL" id="FOSN01000002">
    <property type="protein sequence ID" value="SFK09682.1"/>
    <property type="molecule type" value="Genomic_DNA"/>
</dbReference>
<feature type="domain" description="DUF559" evidence="2">
    <location>
        <begin position="29"/>
        <end position="135"/>
    </location>
</feature>
<dbReference type="PANTHER" id="PTHR38590">
    <property type="entry name" value="BLL0828 PROTEIN"/>
    <property type="match status" value="1"/>
</dbReference>
<dbReference type="InterPro" id="IPR047216">
    <property type="entry name" value="Endonuclease_DUF559_bact"/>
</dbReference>
<evidence type="ECO:0000313" key="3">
    <source>
        <dbReference type="EMBL" id="SFK09682.1"/>
    </source>
</evidence>
<dbReference type="CDD" id="cd01038">
    <property type="entry name" value="Endonuclease_DUF559"/>
    <property type="match status" value="1"/>
</dbReference>
<organism evidence="3 4">
    <name type="scientific">Methylocapsa palsarum</name>
    <dbReference type="NCBI Taxonomy" id="1612308"/>
    <lineage>
        <taxon>Bacteria</taxon>
        <taxon>Pseudomonadati</taxon>
        <taxon>Pseudomonadota</taxon>
        <taxon>Alphaproteobacteria</taxon>
        <taxon>Hyphomicrobiales</taxon>
        <taxon>Beijerinckiaceae</taxon>
        <taxon>Methylocapsa</taxon>
    </lineage>
</organism>
<dbReference type="SUPFAM" id="SSF52980">
    <property type="entry name" value="Restriction endonuclease-like"/>
    <property type="match status" value="1"/>
</dbReference>
<feature type="region of interest" description="Disordered" evidence="1">
    <location>
        <begin position="144"/>
        <end position="168"/>
    </location>
</feature>
<dbReference type="STRING" id="1612308.SAMN05444581_10260"/>
<evidence type="ECO:0000259" key="2">
    <source>
        <dbReference type="Pfam" id="PF04480"/>
    </source>
</evidence>
<dbReference type="Gene3D" id="3.40.960.10">
    <property type="entry name" value="VSR Endonuclease"/>
    <property type="match status" value="1"/>
</dbReference>
<evidence type="ECO:0000256" key="1">
    <source>
        <dbReference type="SAM" id="MobiDB-lite"/>
    </source>
</evidence>
<dbReference type="PANTHER" id="PTHR38590:SF1">
    <property type="entry name" value="BLL0828 PROTEIN"/>
    <property type="match status" value="1"/>
</dbReference>
<keyword evidence="3" id="KW-0540">Nuclease</keyword>
<dbReference type="GO" id="GO:0004519">
    <property type="term" value="F:endonuclease activity"/>
    <property type="evidence" value="ECO:0007669"/>
    <property type="project" value="UniProtKB-KW"/>
</dbReference>
<sequence>MVGVTPPVSFADTLPVYGEGLRIGEEMMANEMARRLRKTMTPQEVKLWVHLRALKKQGFHFRRQVPREGYIVDFACLKSKLVIEIDGAQHGETCNLQSDANRDAKLAAAGFKVLRFWTHEVNGNLDGVVETIFREAEARRMLPPLKGEGVSEADGWGETRAGDSGSNE</sequence>
<evidence type="ECO:0000313" key="4">
    <source>
        <dbReference type="Proteomes" id="UP000198755"/>
    </source>
</evidence>
<accession>A0A1I3WQE2</accession>
<keyword evidence="3" id="KW-0378">Hydrolase</keyword>
<proteinExistence type="predicted"/>
<name>A0A1I3WQE2_9HYPH</name>
<dbReference type="AlphaFoldDB" id="A0A1I3WQE2"/>
<keyword evidence="3" id="KW-0255">Endonuclease</keyword>
<dbReference type="InterPro" id="IPR011335">
    <property type="entry name" value="Restrct_endonuc-II-like"/>
</dbReference>
<protein>
    <submittedName>
        <fullName evidence="3">Very-short-patch-repair endonuclease</fullName>
    </submittedName>
</protein>
<keyword evidence="4" id="KW-1185">Reference proteome</keyword>